<dbReference type="Proteomes" id="UP000712673">
    <property type="component" value="Unassembled WGS sequence"/>
</dbReference>
<dbReference type="InterPro" id="IPR036388">
    <property type="entry name" value="WH-like_DNA-bd_sf"/>
</dbReference>
<comment type="caution">
    <text evidence="5">The sequence shown here is derived from an EMBL/GenBank/DDBJ whole genome shotgun (WGS) entry which is preliminary data.</text>
</comment>
<dbReference type="Gene3D" id="1.10.10.10">
    <property type="entry name" value="Winged helix-like DNA-binding domain superfamily/Winged helix DNA-binding domain"/>
    <property type="match status" value="1"/>
</dbReference>
<dbReference type="InterPro" id="IPR001845">
    <property type="entry name" value="HTH_ArsR_DNA-bd_dom"/>
</dbReference>
<reference evidence="5" key="1">
    <citation type="submission" date="2019-03" db="EMBL/GenBank/DDBJ databases">
        <title>Lake Tanganyika Metagenome-Assembled Genomes (MAGs).</title>
        <authorList>
            <person name="Tran P."/>
        </authorList>
    </citation>
    <scope>NUCLEOTIDE SEQUENCE</scope>
    <source>
        <strain evidence="5">K_DeepCast_65m_m2_066</strain>
    </source>
</reference>
<dbReference type="PANTHER" id="PTHR33154">
    <property type="entry name" value="TRANSCRIPTIONAL REGULATOR, ARSR FAMILY"/>
    <property type="match status" value="1"/>
</dbReference>
<dbReference type="AlphaFoldDB" id="A0A937VY94"/>
<protein>
    <submittedName>
        <fullName evidence="5">Winged helix-turn-helix transcriptional regulator</fullName>
    </submittedName>
</protein>
<accession>A0A937VY94</accession>
<proteinExistence type="predicted"/>
<dbReference type="InterPro" id="IPR036390">
    <property type="entry name" value="WH_DNA-bd_sf"/>
</dbReference>
<dbReference type="SUPFAM" id="SSF46785">
    <property type="entry name" value="Winged helix' DNA-binding domain"/>
    <property type="match status" value="1"/>
</dbReference>
<evidence type="ECO:0000256" key="3">
    <source>
        <dbReference type="ARBA" id="ARBA00023163"/>
    </source>
</evidence>
<organism evidence="5 6">
    <name type="scientific">Tectimicrobiota bacterium</name>
    <dbReference type="NCBI Taxonomy" id="2528274"/>
    <lineage>
        <taxon>Bacteria</taxon>
        <taxon>Pseudomonadati</taxon>
        <taxon>Nitrospinota/Tectimicrobiota group</taxon>
        <taxon>Candidatus Tectimicrobiota</taxon>
    </lineage>
</organism>
<dbReference type="GO" id="GO:0003677">
    <property type="term" value="F:DNA binding"/>
    <property type="evidence" value="ECO:0007669"/>
    <property type="project" value="UniProtKB-KW"/>
</dbReference>
<dbReference type="PANTHER" id="PTHR33154:SF33">
    <property type="entry name" value="TRANSCRIPTIONAL REPRESSOR SDPR"/>
    <property type="match status" value="1"/>
</dbReference>
<dbReference type="EMBL" id="VGLS01000120">
    <property type="protein sequence ID" value="MBM3223281.1"/>
    <property type="molecule type" value="Genomic_DNA"/>
</dbReference>
<dbReference type="PROSITE" id="PS50987">
    <property type="entry name" value="HTH_ARSR_2"/>
    <property type="match status" value="1"/>
</dbReference>
<evidence type="ECO:0000313" key="5">
    <source>
        <dbReference type="EMBL" id="MBM3223281.1"/>
    </source>
</evidence>
<dbReference type="InterPro" id="IPR011991">
    <property type="entry name" value="ArsR-like_HTH"/>
</dbReference>
<dbReference type="NCBIfam" id="NF033788">
    <property type="entry name" value="HTH_metalloreg"/>
    <property type="match status" value="1"/>
</dbReference>
<keyword evidence="2" id="KW-0238">DNA-binding</keyword>
<dbReference type="InterPro" id="IPR051081">
    <property type="entry name" value="HTH_MetalResp_TranReg"/>
</dbReference>
<feature type="domain" description="HTH arsR-type" evidence="4">
    <location>
        <begin position="1"/>
        <end position="90"/>
    </location>
</feature>
<dbReference type="CDD" id="cd00090">
    <property type="entry name" value="HTH_ARSR"/>
    <property type="match status" value="1"/>
</dbReference>
<evidence type="ECO:0000259" key="4">
    <source>
        <dbReference type="PROSITE" id="PS50987"/>
    </source>
</evidence>
<dbReference type="PRINTS" id="PR00778">
    <property type="entry name" value="HTHARSR"/>
</dbReference>
<evidence type="ECO:0000256" key="2">
    <source>
        <dbReference type="ARBA" id="ARBA00023125"/>
    </source>
</evidence>
<dbReference type="Pfam" id="PF01022">
    <property type="entry name" value="HTH_5"/>
    <property type="match status" value="1"/>
</dbReference>
<gene>
    <name evidence="5" type="ORF">FJZ47_05695</name>
</gene>
<evidence type="ECO:0000313" key="6">
    <source>
        <dbReference type="Proteomes" id="UP000712673"/>
    </source>
</evidence>
<sequence>MQAFLPLTRALADKTRLRILESLCNGAATVNDLAAQLDLPQPRISSHLALLRRSGLVSMHAQGRQHTYQVDARRVGALCETLQAFLAPAAAAPPRSSQAAREVRHNSALRQGRSCYDHLAGVVGVQLLDALLRRGWLDVQQAGTRQQYRLTPTGEQELQARGVALAQAYTARRQFAYGCLDWTERRVHVGGALGAVLLEALLHAGVVTRQPGIRTLQVHVPLSSWLDRPAATFQDRSNTSQP</sequence>
<keyword evidence="3" id="KW-0804">Transcription</keyword>
<evidence type="ECO:0000256" key="1">
    <source>
        <dbReference type="ARBA" id="ARBA00023015"/>
    </source>
</evidence>
<dbReference type="SMART" id="SM00418">
    <property type="entry name" value="HTH_ARSR"/>
    <property type="match status" value="1"/>
</dbReference>
<name>A0A937VY94_UNCTE</name>
<dbReference type="GO" id="GO:0003700">
    <property type="term" value="F:DNA-binding transcription factor activity"/>
    <property type="evidence" value="ECO:0007669"/>
    <property type="project" value="InterPro"/>
</dbReference>
<keyword evidence="1" id="KW-0805">Transcription regulation</keyword>